<dbReference type="CDD" id="cd07067">
    <property type="entry name" value="HP_PGM_like"/>
    <property type="match status" value="1"/>
</dbReference>
<keyword evidence="8" id="KW-1133">Transmembrane helix</keyword>
<dbReference type="InterPro" id="IPR013078">
    <property type="entry name" value="His_Pase_superF_clade-1"/>
</dbReference>
<keyword evidence="8" id="KW-0812">Transmembrane</keyword>
<sequence length="369" mass="41622">MPTFDHVFVSLYVLVVVGFFLVDFRGQFASAFVAKLSQSRLGSLPAKEGQAYVLSKLRTKTCRAATSMKDEMQEIPIPRHTIVFIRHGESVWNQDNIFTGWQDIDVTEAGVQEARAAGELMQRQGLEFDVVYTSMLKRAIKSAHHVTDAMGLGWIDMHKDWKLNEQMYGRLEGLNKVDCVQEHGLEQVQKWRRSYTDPPPARPGARGYFPEDDPKYAGLTNFDAPDSWCGTPGTESLKDTQARAWRLWREEIAPAVKAGKRVLVCAHGNTLRAFLRRLDDIPNDLLMQLDIPRATPLVYTLDEHLNPIQSTSSMYPLSGRFIGSMEELEAKVSKERTQCIPPPEKKPQRVKTAAFPDAETAGSYMCPGF</sequence>
<keyword evidence="4" id="KW-0413">Isomerase</keyword>
<feature type="binding site" evidence="6">
    <location>
        <position position="176"/>
    </location>
    <ligand>
        <name>substrate</name>
    </ligand>
</feature>
<feature type="active site" description="Tele-phosphohistidine intermediate" evidence="5">
    <location>
        <position position="87"/>
    </location>
</feature>
<dbReference type="GO" id="GO:0004619">
    <property type="term" value="F:phosphoglycerate mutase activity"/>
    <property type="evidence" value="ECO:0007669"/>
    <property type="project" value="UniProtKB-EC"/>
</dbReference>
<evidence type="ECO:0000256" key="4">
    <source>
        <dbReference type="ARBA" id="ARBA00023235"/>
    </source>
</evidence>
<dbReference type="EMBL" id="HBIU01019903">
    <property type="protein sequence ID" value="CAE0630559.1"/>
    <property type="molecule type" value="Transcribed_RNA"/>
</dbReference>
<keyword evidence="3" id="KW-0324">Glycolysis</keyword>
<dbReference type="PANTHER" id="PTHR11931">
    <property type="entry name" value="PHOSPHOGLYCERATE MUTASE"/>
    <property type="match status" value="1"/>
</dbReference>
<evidence type="ECO:0000256" key="3">
    <source>
        <dbReference type="ARBA" id="ARBA00023152"/>
    </source>
</evidence>
<dbReference type="Pfam" id="PF00300">
    <property type="entry name" value="His_Phos_1"/>
    <property type="match status" value="2"/>
</dbReference>
<dbReference type="Gene3D" id="3.40.50.1240">
    <property type="entry name" value="Phosphoglycerate mutase-like"/>
    <property type="match status" value="1"/>
</dbReference>
<feature type="site" description="Transition state stabilizer" evidence="7">
    <location>
        <position position="267"/>
    </location>
</feature>
<feature type="binding site" evidence="6">
    <location>
        <position position="138"/>
    </location>
    <ligand>
        <name>substrate</name>
    </ligand>
</feature>
<accession>A0A6T5MY23</accession>
<protein>
    <recommendedName>
        <fullName evidence="2">phosphoglycerate mutase (2,3-diphosphoglycerate-dependent)</fullName>
        <ecNumber evidence="2">5.4.2.11</ecNumber>
    </recommendedName>
</protein>
<evidence type="ECO:0000256" key="1">
    <source>
        <dbReference type="ARBA" id="ARBA00006717"/>
    </source>
</evidence>
<proteinExistence type="inferred from homology"/>
<feature type="binding site" evidence="6">
    <location>
        <begin position="86"/>
        <end position="93"/>
    </location>
    <ligand>
        <name>substrate</name>
    </ligand>
</feature>
<evidence type="ECO:0000256" key="2">
    <source>
        <dbReference type="ARBA" id="ARBA00012028"/>
    </source>
</evidence>
<dbReference type="InterPro" id="IPR005952">
    <property type="entry name" value="Phosphogly_mut1"/>
</dbReference>
<reference evidence="9" key="1">
    <citation type="submission" date="2021-01" db="EMBL/GenBank/DDBJ databases">
        <authorList>
            <person name="Corre E."/>
            <person name="Pelletier E."/>
            <person name="Niang G."/>
            <person name="Scheremetjew M."/>
            <person name="Finn R."/>
            <person name="Kale V."/>
            <person name="Holt S."/>
            <person name="Cochrane G."/>
            <person name="Meng A."/>
            <person name="Brown T."/>
            <person name="Cohen L."/>
        </authorList>
    </citation>
    <scope>NUCLEOTIDE SEQUENCE</scope>
    <source>
        <strain evidence="9">CCMP3107</strain>
    </source>
</reference>
<dbReference type="AlphaFoldDB" id="A0A6T5MY23"/>
<dbReference type="GO" id="GO:0006096">
    <property type="term" value="P:glycolytic process"/>
    <property type="evidence" value="ECO:0007669"/>
    <property type="project" value="UniProtKB-KW"/>
</dbReference>
<evidence type="ECO:0000256" key="7">
    <source>
        <dbReference type="PIRSR" id="PIRSR613078-3"/>
    </source>
</evidence>
<dbReference type="HAMAP" id="MF_01039">
    <property type="entry name" value="PGAM_GpmA"/>
    <property type="match status" value="1"/>
</dbReference>
<name>A0A6T5MY23_HETAK</name>
<feature type="transmembrane region" description="Helical" evidence="8">
    <location>
        <begin position="6"/>
        <end position="24"/>
    </location>
</feature>
<dbReference type="SMART" id="SM00855">
    <property type="entry name" value="PGAM"/>
    <property type="match status" value="1"/>
</dbReference>
<evidence type="ECO:0000313" key="9">
    <source>
        <dbReference type="EMBL" id="CAE0630559.1"/>
    </source>
</evidence>
<feature type="binding site" evidence="6">
    <location>
        <begin position="268"/>
        <end position="269"/>
    </location>
    <ligand>
        <name>substrate</name>
    </ligand>
</feature>
<evidence type="ECO:0000256" key="6">
    <source>
        <dbReference type="PIRSR" id="PIRSR613078-2"/>
    </source>
</evidence>
<gene>
    <name evidence="9" type="ORF">HAKA00212_LOCUS9256</name>
</gene>
<dbReference type="EC" id="5.4.2.11" evidence="2"/>
<keyword evidence="8" id="KW-0472">Membrane</keyword>
<evidence type="ECO:0000256" key="8">
    <source>
        <dbReference type="SAM" id="Phobius"/>
    </source>
</evidence>
<dbReference type="InterPro" id="IPR029033">
    <property type="entry name" value="His_PPase_superfam"/>
</dbReference>
<feature type="binding site" evidence="6">
    <location>
        <begin position="165"/>
        <end position="168"/>
    </location>
    <ligand>
        <name>substrate</name>
    </ligand>
</feature>
<dbReference type="NCBIfam" id="TIGR01258">
    <property type="entry name" value="pgm_1"/>
    <property type="match status" value="1"/>
</dbReference>
<feature type="binding site" evidence="6">
    <location>
        <begin position="192"/>
        <end position="193"/>
    </location>
    <ligand>
        <name>substrate</name>
    </ligand>
</feature>
<evidence type="ECO:0000256" key="5">
    <source>
        <dbReference type="PIRSR" id="PIRSR613078-1"/>
    </source>
</evidence>
<feature type="binding site" evidence="6">
    <location>
        <begin position="99"/>
        <end position="100"/>
    </location>
    <ligand>
        <name>substrate</name>
    </ligand>
</feature>
<dbReference type="SUPFAM" id="SSF53254">
    <property type="entry name" value="Phosphoglycerate mutase-like"/>
    <property type="match status" value="1"/>
</dbReference>
<organism evidence="9">
    <name type="scientific">Heterosigma akashiwo</name>
    <name type="common">Chromophytic alga</name>
    <name type="synonym">Heterosigma carterae</name>
    <dbReference type="NCBI Taxonomy" id="2829"/>
    <lineage>
        <taxon>Eukaryota</taxon>
        <taxon>Sar</taxon>
        <taxon>Stramenopiles</taxon>
        <taxon>Ochrophyta</taxon>
        <taxon>Raphidophyceae</taxon>
        <taxon>Chattonellales</taxon>
        <taxon>Chattonellaceae</taxon>
        <taxon>Heterosigma</taxon>
    </lineage>
</organism>
<feature type="active site" description="Proton donor/acceptor" evidence="5">
    <location>
        <position position="165"/>
    </location>
</feature>
<comment type="similarity">
    <text evidence="1">Belongs to the phosphoglycerate mutase family. BPG-dependent PGAM subfamily.</text>
</comment>